<evidence type="ECO:0000256" key="1">
    <source>
        <dbReference type="SAM" id="MobiDB-lite"/>
    </source>
</evidence>
<feature type="compositionally biased region" description="Gly residues" evidence="1">
    <location>
        <begin position="145"/>
        <end position="155"/>
    </location>
</feature>
<feature type="domain" description="Ice-binding protein C-terminal" evidence="3">
    <location>
        <begin position="231"/>
        <end position="255"/>
    </location>
</feature>
<feature type="region of interest" description="Disordered" evidence="1">
    <location>
        <begin position="142"/>
        <end position="236"/>
    </location>
</feature>
<feature type="chain" id="PRO_5032757395" description="Ice-binding protein C-terminal domain-containing protein" evidence="2">
    <location>
        <begin position="25"/>
        <end position="260"/>
    </location>
</feature>
<dbReference type="Proteomes" id="UP000445000">
    <property type="component" value="Unassembled WGS sequence"/>
</dbReference>
<organism evidence="4 5">
    <name type="scientific">Steroidobacter agaridevorans</name>
    <dbReference type="NCBI Taxonomy" id="2695856"/>
    <lineage>
        <taxon>Bacteria</taxon>
        <taxon>Pseudomonadati</taxon>
        <taxon>Pseudomonadota</taxon>
        <taxon>Gammaproteobacteria</taxon>
        <taxon>Steroidobacterales</taxon>
        <taxon>Steroidobacteraceae</taxon>
        <taxon>Steroidobacter</taxon>
    </lineage>
</organism>
<feature type="compositionally biased region" description="Pro residues" evidence="1">
    <location>
        <begin position="225"/>
        <end position="234"/>
    </location>
</feature>
<reference evidence="5" key="1">
    <citation type="submission" date="2020-01" db="EMBL/GenBank/DDBJ databases">
        <title>'Steroidobacter agaridevorans' sp. nov., agar-degrading bacteria isolated from rhizosphere soils.</title>
        <authorList>
            <person name="Ikenaga M."/>
            <person name="Kataoka M."/>
            <person name="Murouchi A."/>
            <person name="Katsuragi S."/>
            <person name="Sakai M."/>
        </authorList>
    </citation>
    <scope>NUCLEOTIDE SEQUENCE [LARGE SCALE GENOMIC DNA]</scope>
    <source>
        <strain evidence="5">YU21-B</strain>
    </source>
</reference>
<proteinExistence type="predicted"/>
<keyword evidence="2" id="KW-0732">Signal</keyword>
<evidence type="ECO:0000259" key="3">
    <source>
        <dbReference type="Pfam" id="PF07589"/>
    </source>
</evidence>
<evidence type="ECO:0000256" key="2">
    <source>
        <dbReference type="SAM" id="SignalP"/>
    </source>
</evidence>
<feature type="region of interest" description="Disordered" evidence="1">
    <location>
        <begin position="79"/>
        <end position="127"/>
    </location>
</feature>
<dbReference type="EMBL" id="BLJN01000001">
    <property type="protein sequence ID" value="GFE78431.1"/>
    <property type="molecule type" value="Genomic_DNA"/>
</dbReference>
<protein>
    <recommendedName>
        <fullName evidence="3">Ice-binding protein C-terminal domain-containing protein</fullName>
    </recommendedName>
</protein>
<feature type="signal peptide" evidence="2">
    <location>
        <begin position="1"/>
        <end position="24"/>
    </location>
</feature>
<comment type="caution">
    <text evidence="4">The sequence shown here is derived from an EMBL/GenBank/DDBJ whole genome shotgun (WGS) entry which is preliminary data.</text>
</comment>
<dbReference type="Pfam" id="PF07589">
    <property type="entry name" value="PEP-CTERM"/>
    <property type="match status" value="1"/>
</dbReference>
<dbReference type="InterPro" id="IPR013424">
    <property type="entry name" value="Ice-binding_C"/>
</dbReference>
<dbReference type="AlphaFoldDB" id="A0A829Y601"/>
<dbReference type="NCBIfam" id="TIGR02595">
    <property type="entry name" value="PEP_CTERM"/>
    <property type="match status" value="1"/>
</dbReference>
<evidence type="ECO:0000313" key="4">
    <source>
        <dbReference type="EMBL" id="GFE78431.1"/>
    </source>
</evidence>
<dbReference type="RefSeq" id="WP_161810332.1">
    <property type="nucleotide sequence ID" value="NZ_BLJN01000001.1"/>
</dbReference>
<keyword evidence="5" id="KW-1185">Reference proteome</keyword>
<feature type="compositionally biased region" description="Polar residues" evidence="1">
    <location>
        <begin position="97"/>
        <end position="127"/>
    </location>
</feature>
<evidence type="ECO:0000313" key="5">
    <source>
        <dbReference type="Proteomes" id="UP000445000"/>
    </source>
</evidence>
<gene>
    <name evidence="4" type="ORF">GCM10011487_04310</name>
</gene>
<accession>A0A829Y601</accession>
<sequence length="260" mass="25617">MSANRKKTLFIALGSLLASSTAVAVLTFHTDAGPDADAATSGSTPQTLPAQMAENVDVAGHTDQTLALLHPVSGESGRYSDAFTLPAEDNDAPAGGTDSTGDAPSETGSGPSAAVETTNSSAAPSSFNAGFGTAESILALNQRSFGGGGGGGGMPGPQSPFEPGASTPEDPLDVEPLLPPDSPSNRPDPSDVGTDPEDGGCDVFTGCGGLDNPPGTVPGGDSPNGEPPATPVPEPGSLGLLAFGVALGAFLGRRRRRAPI</sequence>
<name>A0A829Y601_9GAMM</name>